<comment type="caution">
    <text evidence="1">The sequence shown here is derived from an EMBL/GenBank/DDBJ whole genome shotgun (WGS) entry which is preliminary data.</text>
</comment>
<proteinExistence type="predicted"/>
<organism evidence="1 2">
    <name type="scientific">Paenibacillus artemisiicola</name>
    <dbReference type="NCBI Taxonomy" id="1172618"/>
    <lineage>
        <taxon>Bacteria</taxon>
        <taxon>Bacillati</taxon>
        <taxon>Bacillota</taxon>
        <taxon>Bacilli</taxon>
        <taxon>Bacillales</taxon>
        <taxon>Paenibacillaceae</taxon>
        <taxon>Paenibacillus</taxon>
    </lineage>
</organism>
<dbReference type="RefSeq" id="WP_208849761.1">
    <property type="nucleotide sequence ID" value="NZ_JAGGDJ010000026.1"/>
</dbReference>
<evidence type="ECO:0000313" key="2">
    <source>
        <dbReference type="Proteomes" id="UP000670947"/>
    </source>
</evidence>
<evidence type="ECO:0000313" key="1">
    <source>
        <dbReference type="EMBL" id="MBO7747026.1"/>
    </source>
</evidence>
<gene>
    <name evidence="1" type="ORF">I8J29_22745</name>
</gene>
<protein>
    <submittedName>
        <fullName evidence="1">Uncharacterized protein</fullName>
    </submittedName>
</protein>
<name>A0ABS3WFY9_9BACL</name>
<accession>A0ABS3WFY9</accession>
<keyword evidence="2" id="KW-1185">Reference proteome</keyword>
<dbReference type="EMBL" id="JAGGDJ010000026">
    <property type="protein sequence ID" value="MBO7747026.1"/>
    <property type="molecule type" value="Genomic_DNA"/>
</dbReference>
<sequence length="57" mass="6474">MTKERDKTKVEIDVLGLPLAGICTYEEACRPPHGIDPGDIPLLQMRHPLKVRFAFQK</sequence>
<dbReference type="Proteomes" id="UP000670947">
    <property type="component" value="Unassembled WGS sequence"/>
</dbReference>
<reference evidence="1 2" key="1">
    <citation type="submission" date="2021-03" db="EMBL/GenBank/DDBJ databases">
        <title>Paenibacillus artemisicola MWE-103 whole genome sequence.</title>
        <authorList>
            <person name="Ham Y.J."/>
        </authorList>
    </citation>
    <scope>NUCLEOTIDE SEQUENCE [LARGE SCALE GENOMIC DNA]</scope>
    <source>
        <strain evidence="1 2">MWE-103</strain>
    </source>
</reference>